<feature type="transmembrane region" description="Helical" evidence="1">
    <location>
        <begin position="343"/>
        <end position="361"/>
    </location>
</feature>
<proteinExistence type="predicted"/>
<sequence>MEKGRVKPDMSFHDPFMVCLLVFMAVLLCGERHVRIFVSGLWRSVPLALWRRGGCHMAGMVVAMLALAVSHHVGAAACLVAVSLTLMGGGTVFQPVWGIPALVGYGLLPDGAGGVGLMAVCLWAAGRAGSDGAARLVALFLLLGLGHGLAALHPLGWVLAAVGLAGVCLLAGAWPDRLSLYRHCRLVRPVLLLGIVEISRQQGMDLGVEGALFALLLDLVCQSLAVIWHRAALLLLPAPPLPGFVVGWVGLHAALGLSSSTEGWTVVGCLLGVAIMGLACGDGMVLLGEGAAVLPEERRRSWIWGLFLAMGLPSACGMVAGWMTGHGAGWAAWLYGLSGGDGSLMALPLFWAGLLPLWFCLSRGRWRDGPDAGLQRDGGSSPMLGSLQPYMQAQPVRPRGLRRWLMRGQRQVRSVRLSAREILSLLPVQEPEAVFWLVFLGGVLVVMGLAQ</sequence>
<keyword evidence="1" id="KW-0472">Membrane</keyword>
<keyword evidence="1" id="KW-1133">Transmembrane helix</keyword>
<feature type="transmembrane region" description="Helical" evidence="1">
    <location>
        <begin position="55"/>
        <end position="82"/>
    </location>
</feature>
<dbReference type="AlphaFoldDB" id="A0A7U7J064"/>
<feature type="transmembrane region" description="Helical" evidence="1">
    <location>
        <begin position="132"/>
        <end position="149"/>
    </location>
</feature>
<keyword evidence="1" id="KW-0812">Transmembrane</keyword>
<feature type="transmembrane region" description="Helical" evidence="1">
    <location>
        <begin position="15"/>
        <end position="34"/>
    </location>
</feature>
<evidence type="ECO:0000256" key="1">
    <source>
        <dbReference type="SAM" id="Phobius"/>
    </source>
</evidence>
<protein>
    <submittedName>
        <fullName evidence="2">Uncharacterized protein</fullName>
    </submittedName>
</protein>
<organism evidence="2 3">
    <name type="scientific">Parasaccharibacter apium</name>
    <dbReference type="NCBI Taxonomy" id="1510841"/>
    <lineage>
        <taxon>Bacteria</taxon>
        <taxon>Pseudomonadati</taxon>
        <taxon>Pseudomonadota</taxon>
        <taxon>Alphaproteobacteria</taxon>
        <taxon>Acetobacterales</taxon>
        <taxon>Acetobacteraceae</taxon>
        <taxon>Parasaccharibacter</taxon>
    </lineage>
</organism>
<feature type="transmembrane region" description="Helical" evidence="1">
    <location>
        <begin position="155"/>
        <end position="174"/>
    </location>
</feature>
<reference evidence="2 3" key="1">
    <citation type="journal article" date="2014" name="Genome Biol. Evol.">
        <title>Acetic acid bacteria genomes reveal functional traits for adaptation to life in insect guts.</title>
        <authorList>
            <person name="Chouaia B."/>
            <person name="Gaiarsa S."/>
            <person name="Crotti E."/>
            <person name="Comandatore F."/>
            <person name="Degli Esposti M."/>
            <person name="Ricci I."/>
            <person name="Alma A."/>
            <person name="Favia G."/>
            <person name="Bandi C."/>
            <person name="Daffonchio D."/>
        </authorList>
    </citation>
    <scope>NUCLEOTIDE SEQUENCE [LARGE SCALE GENOMIC DNA]</scope>
    <source>
        <strain evidence="3">AM169</strain>
    </source>
</reference>
<gene>
    <name evidence="2" type="ORF">SACS_0103</name>
</gene>
<comment type="caution">
    <text evidence="2">The sequence shown here is derived from an EMBL/GenBank/DDBJ whole genome shotgun (WGS) entry which is preliminary data.</text>
</comment>
<accession>A0A7U7J064</accession>
<feature type="transmembrane region" description="Helical" evidence="1">
    <location>
        <begin position="302"/>
        <end position="323"/>
    </location>
</feature>
<dbReference type="EMBL" id="CBLY010000002">
    <property type="protein sequence ID" value="CDG32841.1"/>
    <property type="molecule type" value="Genomic_DNA"/>
</dbReference>
<evidence type="ECO:0000313" key="2">
    <source>
        <dbReference type="EMBL" id="CDG32841.1"/>
    </source>
</evidence>
<evidence type="ECO:0000313" key="3">
    <source>
        <dbReference type="Proteomes" id="UP000027590"/>
    </source>
</evidence>
<feature type="transmembrane region" description="Helical" evidence="1">
    <location>
        <begin position="102"/>
        <end position="125"/>
    </location>
</feature>
<feature type="transmembrane region" description="Helical" evidence="1">
    <location>
        <begin position="263"/>
        <end position="281"/>
    </location>
</feature>
<reference evidence="2 3" key="2">
    <citation type="journal article" date="2014" name="PLoS ONE">
        <title>Evolution of mitochondria reconstructed from the energy metabolism of living bacteria.</title>
        <authorList>
            <person name="Degli Esposti M."/>
            <person name="Chouaia B."/>
            <person name="Comandatore F."/>
            <person name="Crotti E."/>
            <person name="Sassera D."/>
            <person name="Lievens P.M."/>
            <person name="Daffonchio D."/>
            <person name="Bandi C."/>
        </authorList>
    </citation>
    <scope>NUCLEOTIDE SEQUENCE [LARGE SCALE GENOMIC DNA]</scope>
    <source>
        <strain evidence="3">AM169</strain>
    </source>
</reference>
<feature type="transmembrane region" description="Helical" evidence="1">
    <location>
        <begin position="433"/>
        <end position="450"/>
    </location>
</feature>
<dbReference type="Proteomes" id="UP000027590">
    <property type="component" value="Unassembled WGS sequence"/>
</dbReference>
<name>A0A7U7J064_9PROT</name>
<feature type="transmembrane region" description="Helical" evidence="1">
    <location>
        <begin position="240"/>
        <end position="257"/>
    </location>
</feature>